<dbReference type="EMBL" id="RXOL01000004">
    <property type="protein sequence ID" value="RVQ66354.1"/>
    <property type="molecule type" value="Genomic_DNA"/>
</dbReference>
<dbReference type="RefSeq" id="WP_127612777.1">
    <property type="nucleotide sequence ID" value="NZ_RXOL01000004.1"/>
</dbReference>
<reference evidence="2 3" key="1">
    <citation type="submission" date="2018-12" db="EMBL/GenBank/DDBJ databases">
        <title>Croceicoccus ponticola sp. nov., a lipolytic bacterium isolated from seawater.</title>
        <authorList>
            <person name="Yoon J.-H."/>
        </authorList>
    </citation>
    <scope>NUCLEOTIDE SEQUENCE [LARGE SCALE GENOMIC DNA]</scope>
    <source>
        <strain evidence="2 3">GM-16</strain>
    </source>
</reference>
<dbReference type="Gene3D" id="2.30.40.10">
    <property type="entry name" value="Urease, subunit C, domain 1"/>
    <property type="match status" value="1"/>
</dbReference>
<evidence type="ECO:0000259" key="1">
    <source>
        <dbReference type="Pfam" id="PF07969"/>
    </source>
</evidence>
<dbReference type="InterPro" id="IPR033932">
    <property type="entry name" value="YtcJ-like"/>
</dbReference>
<gene>
    <name evidence="2" type="ORF">EKN06_09965</name>
</gene>
<feature type="domain" description="Amidohydrolase 3" evidence="1">
    <location>
        <begin position="78"/>
        <end position="569"/>
    </location>
</feature>
<dbReference type="PROSITE" id="PS51257">
    <property type="entry name" value="PROKAR_LIPOPROTEIN"/>
    <property type="match status" value="1"/>
</dbReference>
<organism evidence="2 3">
    <name type="scientific">Croceicoccus ponticola</name>
    <dbReference type="NCBI Taxonomy" id="2217664"/>
    <lineage>
        <taxon>Bacteria</taxon>
        <taxon>Pseudomonadati</taxon>
        <taxon>Pseudomonadota</taxon>
        <taxon>Alphaproteobacteria</taxon>
        <taxon>Sphingomonadales</taxon>
        <taxon>Erythrobacteraceae</taxon>
        <taxon>Croceicoccus</taxon>
    </lineage>
</organism>
<name>A0A437GW75_9SPHN</name>
<dbReference type="Gene3D" id="3.10.310.70">
    <property type="match status" value="1"/>
</dbReference>
<dbReference type="PANTHER" id="PTHR22642:SF2">
    <property type="entry name" value="PROTEIN LONG AFTER FAR-RED 3"/>
    <property type="match status" value="1"/>
</dbReference>
<dbReference type="Gene3D" id="3.20.20.140">
    <property type="entry name" value="Metal-dependent hydrolases"/>
    <property type="match status" value="1"/>
</dbReference>
<keyword evidence="2" id="KW-0378">Hydrolase</keyword>
<evidence type="ECO:0000313" key="3">
    <source>
        <dbReference type="Proteomes" id="UP000283003"/>
    </source>
</evidence>
<proteinExistence type="predicted"/>
<keyword evidence="3" id="KW-1185">Reference proteome</keyword>
<dbReference type="AlphaFoldDB" id="A0A437GW75"/>
<dbReference type="InterPro" id="IPR013108">
    <property type="entry name" value="Amidohydro_3"/>
</dbReference>
<dbReference type="PANTHER" id="PTHR22642">
    <property type="entry name" value="IMIDAZOLONEPROPIONASE"/>
    <property type="match status" value="1"/>
</dbReference>
<dbReference type="Pfam" id="PF07969">
    <property type="entry name" value="Amidohydro_3"/>
    <property type="match status" value="1"/>
</dbReference>
<evidence type="ECO:0000313" key="2">
    <source>
        <dbReference type="EMBL" id="RVQ66354.1"/>
    </source>
</evidence>
<comment type="caution">
    <text evidence="2">The sequence shown here is derived from an EMBL/GenBank/DDBJ whole genome shotgun (WGS) entry which is preliminary data.</text>
</comment>
<protein>
    <submittedName>
        <fullName evidence="2">Amidohydrolase</fullName>
    </submittedName>
</protein>
<accession>A0A437GW75</accession>
<dbReference type="SUPFAM" id="SSF51556">
    <property type="entry name" value="Metallo-dependent hydrolases"/>
    <property type="match status" value="1"/>
</dbReference>
<dbReference type="GO" id="GO:0016810">
    <property type="term" value="F:hydrolase activity, acting on carbon-nitrogen (but not peptide) bonds"/>
    <property type="evidence" value="ECO:0007669"/>
    <property type="project" value="InterPro"/>
</dbReference>
<dbReference type="SUPFAM" id="SSF51338">
    <property type="entry name" value="Composite domain of metallo-dependent hydrolases"/>
    <property type="match status" value="1"/>
</dbReference>
<dbReference type="CDD" id="cd01300">
    <property type="entry name" value="YtcJ_like"/>
    <property type="match status" value="1"/>
</dbReference>
<dbReference type="InterPro" id="IPR011059">
    <property type="entry name" value="Metal-dep_hydrolase_composite"/>
</dbReference>
<dbReference type="Proteomes" id="UP000283003">
    <property type="component" value="Unassembled WGS sequence"/>
</dbReference>
<dbReference type="OrthoDB" id="9811399at2"/>
<dbReference type="InterPro" id="IPR032466">
    <property type="entry name" value="Metal_Hydrolase"/>
</dbReference>
<sequence length="580" mass="62265">MGHKFGSIGLIFVAAGVSGCQTVATPPMESADLVLRGGAVYTVDDKNPWAEAVAVKDGRILAVGTDEEIAALTGVRTEVVELDGGMLLPAFNDAHNHPVFGGMAYSTCSLHAGKSIADYQQIIRRCLAEKPGDGMIYGVGWEDGLFPPKGIPTRELLDAVSTTRPLIFKSVGGHSYWMNSAAFALTGITKETQDPPGGLIDRDAKTGEPVGTLQESARALADPFIPPPTIEQQRDAILYTTRLFNSLGITSWHDAGIGYGPDGSSEILDAYAAAKSGGQLSAHVSLAIMWDNERKTDQIADIVKVTERARTLGFDATAIKFYLDGVIPQHTAAMIEPYSNDPHDHGETQIPKEVLLAAVSQVDPMGYQSHVHAIGDAATREALDVFEAVGKQADYNKTRPMISHLNIIDPADQPRFGKIGVTALFQPLWSVWEPYMRLTAEAVGDLRMQTIYPTASVLKGGGRIAYGADWPVASANPLQGIEVAVTRMPPDGTDEPPLLASEAVTLAQAIRSYTLDSAWTNKIDDRTGSIMPGKFADMIVLNHNLFKIPQTEIGEAEVLATYFGGRLVYRKGAVKAKAPN</sequence>